<protein>
    <submittedName>
        <fullName evidence="1">Uncharacterized protein</fullName>
    </submittedName>
</protein>
<organism evidence="1 2">
    <name type="scientific">Corynebacterium provencense</name>
    <dbReference type="NCBI Taxonomy" id="1737425"/>
    <lineage>
        <taxon>Bacteria</taxon>
        <taxon>Bacillati</taxon>
        <taxon>Actinomycetota</taxon>
        <taxon>Actinomycetes</taxon>
        <taxon>Mycobacteriales</taxon>
        <taxon>Corynebacteriaceae</taxon>
        <taxon>Corynebacterium</taxon>
    </lineage>
</organism>
<evidence type="ECO:0000313" key="1">
    <source>
        <dbReference type="EMBL" id="AWT25580.1"/>
    </source>
</evidence>
<dbReference type="KEGG" id="cpre:Csp1_07710"/>
<dbReference type="Proteomes" id="UP000247696">
    <property type="component" value="Chromosome"/>
</dbReference>
<dbReference type="EMBL" id="CP024988">
    <property type="protein sequence ID" value="AWT25580.1"/>
    <property type="molecule type" value="Genomic_DNA"/>
</dbReference>
<keyword evidence="2" id="KW-1185">Reference proteome</keyword>
<name>A0A2Z3YR96_9CORY</name>
<dbReference type="OrthoDB" id="1551126at2"/>
<accession>A0A2Z3YR96</accession>
<dbReference type="AlphaFoldDB" id="A0A2Z3YR96"/>
<proteinExistence type="predicted"/>
<dbReference type="STRING" id="1737425.GCA_900049755_00522"/>
<evidence type="ECO:0000313" key="2">
    <source>
        <dbReference type="Proteomes" id="UP000247696"/>
    </source>
</evidence>
<dbReference type="RefSeq" id="WP_066583706.1">
    <property type="nucleotide sequence ID" value="NZ_CABKVS010000001.1"/>
</dbReference>
<gene>
    <name evidence="1" type="ORF">Csp1_07710</name>
</gene>
<sequence>MDISIGGTDRTLHLADIWSPLDTLPEDPPGTVATGFRTRGCTAVVTVAPLDSQMMPVDRDEVVAGIRPSLMEFHAGLVEADAGETPAGDIVVYTLVKTLPPTGAGEDPGEVPEEDAGNSRYGMQYNLTVHLAVDNGEYLEPWQIQGFFTETGVTGMRDAAVMDLSRRAGLIRIGDNGLEGWFVDPYDPTLTPADGYLLSNLGEAREYDDRFPDHPLSRAREFLDAVTALD</sequence>
<reference evidence="2" key="1">
    <citation type="submission" date="2017-11" db="EMBL/GenBank/DDBJ databases">
        <title>Otitis media/interna in a cat caused by the recently described species Corynebacterium provencense.</title>
        <authorList>
            <person name="Kittl S."/>
            <person name="Brodard I."/>
            <person name="Rychener L."/>
            <person name="Jores J."/>
            <person name="Roosje P."/>
            <person name="Gobeli Brawand S."/>
        </authorList>
    </citation>
    <scope>NUCLEOTIDE SEQUENCE [LARGE SCALE GENOMIC DNA]</scope>
    <source>
        <strain evidence="2">17KM38</strain>
    </source>
</reference>